<accession>A0A4R7KB97</accession>
<dbReference type="AlphaFoldDB" id="A0A4R7KB97"/>
<dbReference type="SUPFAM" id="SSF109604">
    <property type="entry name" value="HD-domain/PDEase-like"/>
    <property type="match status" value="1"/>
</dbReference>
<dbReference type="InterPro" id="IPR006674">
    <property type="entry name" value="HD_domain"/>
</dbReference>
<name>A0A4R7KB97_9CLOT</name>
<keyword evidence="4" id="KW-1185">Reference proteome</keyword>
<evidence type="ECO:0000313" key="4">
    <source>
        <dbReference type="Proteomes" id="UP000295325"/>
    </source>
</evidence>
<comment type="caution">
    <text evidence="3">The sequence shown here is derived from an EMBL/GenBank/DDBJ whole genome shotgun (WGS) entry which is preliminary data.</text>
</comment>
<dbReference type="PANTHER" id="PTHR47545:SF2">
    <property type="entry name" value="CC-ADDING TRNA NUCLEOTIDYLTRANSFERASE"/>
    <property type="match status" value="1"/>
</dbReference>
<protein>
    <submittedName>
        <fullName evidence="3">Putative nucleotidyltransferase with HDIG domain</fullName>
    </submittedName>
</protein>
<dbReference type="InterPro" id="IPR006675">
    <property type="entry name" value="HDIG_dom"/>
</dbReference>
<dbReference type="Pfam" id="PF01966">
    <property type="entry name" value="HD"/>
    <property type="match status" value="1"/>
</dbReference>
<keyword evidence="1" id="KW-0547">Nucleotide-binding</keyword>
<dbReference type="CDD" id="cd00077">
    <property type="entry name" value="HDc"/>
    <property type="match status" value="1"/>
</dbReference>
<dbReference type="GO" id="GO:0016740">
    <property type="term" value="F:transferase activity"/>
    <property type="evidence" value="ECO:0007669"/>
    <property type="project" value="UniProtKB-KW"/>
</dbReference>
<dbReference type="InterPro" id="IPR050124">
    <property type="entry name" value="tRNA_CCA-adding_enzyme"/>
</dbReference>
<keyword evidence="3" id="KW-0808">Transferase</keyword>
<sequence>MVDSQSLFNDIDKHILEDERPSEYLNSLLHENKLREYPFNMLFDLTKAEQNKKYHPEGSVWNHTMMVLDEAANRKDKSESPRVFMWAALLHDIGKPSTTRVRKGKITSYNHEKVGKDMAVEFLKEFMDDEAFIKKVAALVRWHMEPLFLAKNSPSANTEQMLREVSLDELALLSICDRFGRGNMSDNKRRDEEKGIEMFVEKCRKIQKSMKK</sequence>
<reference evidence="3 4" key="1">
    <citation type="submission" date="2019-03" db="EMBL/GenBank/DDBJ databases">
        <title>Genomic Encyclopedia of Type Strains, Phase IV (KMG-IV): sequencing the most valuable type-strain genomes for metagenomic binning, comparative biology and taxonomic classification.</title>
        <authorList>
            <person name="Goeker M."/>
        </authorList>
    </citation>
    <scope>NUCLEOTIDE SEQUENCE [LARGE SCALE GENOMIC DNA]</scope>
    <source>
        <strain evidence="3 4">DSM 24455</strain>
    </source>
</reference>
<gene>
    <name evidence="3" type="ORF">EDD71_11733</name>
</gene>
<dbReference type="GO" id="GO:0000166">
    <property type="term" value="F:nucleotide binding"/>
    <property type="evidence" value="ECO:0007669"/>
    <property type="project" value="UniProtKB-KW"/>
</dbReference>
<dbReference type="RefSeq" id="WP_133628628.1">
    <property type="nucleotide sequence ID" value="NZ_SOAZ01000017.1"/>
</dbReference>
<organism evidence="3 4">
    <name type="scientific">Fonticella tunisiensis</name>
    <dbReference type="NCBI Taxonomy" id="1096341"/>
    <lineage>
        <taxon>Bacteria</taxon>
        <taxon>Bacillati</taxon>
        <taxon>Bacillota</taxon>
        <taxon>Clostridia</taxon>
        <taxon>Eubacteriales</taxon>
        <taxon>Clostridiaceae</taxon>
        <taxon>Fonticella</taxon>
    </lineage>
</organism>
<dbReference type="NCBIfam" id="TIGR00277">
    <property type="entry name" value="HDIG"/>
    <property type="match status" value="1"/>
</dbReference>
<feature type="domain" description="HD" evidence="2">
    <location>
        <begin position="61"/>
        <end position="179"/>
    </location>
</feature>
<dbReference type="PANTHER" id="PTHR47545">
    <property type="entry name" value="MULTIFUNCTIONAL CCA PROTEIN"/>
    <property type="match status" value="1"/>
</dbReference>
<dbReference type="EMBL" id="SOAZ01000017">
    <property type="protein sequence ID" value="TDT51897.1"/>
    <property type="molecule type" value="Genomic_DNA"/>
</dbReference>
<dbReference type="OrthoDB" id="9805698at2"/>
<evidence type="ECO:0000313" key="3">
    <source>
        <dbReference type="EMBL" id="TDT51897.1"/>
    </source>
</evidence>
<dbReference type="Gene3D" id="1.10.3090.10">
    <property type="entry name" value="cca-adding enzyme, domain 2"/>
    <property type="match status" value="1"/>
</dbReference>
<evidence type="ECO:0000259" key="2">
    <source>
        <dbReference type="Pfam" id="PF01966"/>
    </source>
</evidence>
<dbReference type="Proteomes" id="UP000295325">
    <property type="component" value="Unassembled WGS sequence"/>
</dbReference>
<evidence type="ECO:0000256" key="1">
    <source>
        <dbReference type="ARBA" id="ARBA00022741"/>
    </source>
</evidence>
<proteinExistence type="predicted"/>
<dbReference type="InterPro" id="IPR003607">
    <property type="entry name" value="HD/PDEase_dom"/>
</dbReference>